<evidence type="ECO:0000313" key="1">
    <source>
        <dbReference type="EMBL" id="KAI7935413.1"/>
    </source>
</evidence>
<sequence>MTRPYIGANSLRIMKSMYQLYCPLGKLAIYTGLLAAKGAMSPGGFAKSLFAGIALAHWGPDTDQADFKPCAFTEDRRRSQDAHNPAESF</sequence>
<gene>
    <name evidence="1" type="ORF">MJO28_016284</name>
</gene>
<accession>A0ACC0DQ96</accession>
<reference evidence="2" key="1">
    <citation type="journal article" date="2018" name="BMC Genomics">
        <title>Genomic insights into host adaptation between the wheat stripe rust pathogen (Puccinia striiformis f. sp. tritici) and the barley stripe rust pathogen (Puccinia striiformis f. sp. hordei).</title>
        <authorList>
            <person name="Xia C."/>
            <person name="Wang M."/>
            <person name="Yin C."/>
            <person name="Cornejo O.E."/>
            <person name="Hulbert S.H."/>
            <person name="Chen X."/>
        </authorList>
    </citation>
    <scope>NUCLEOTIDE SEQUENCE [LARGE SCALE GENOMIC DNA]</scope>
    <source>
        <strain evidence="2">93-210</strain>
    </source>
</reference>
<proteinExistence type="predicted"/>
<protein>
    <submittedName>
        <fullName evidence="1">Uncharacterized protein</fullName>
    </submittedName>
</protein>
<organism evidence="1 2">
    <name type="scientific">Puccinia striiformis f. sp. tritici</name>
    <dbReference type="NCBI Taxonomy" id="168172"/>
    <lineage>
        <taxon>Eukaryota</taxon>
        <taxon>Fungi</taxon>
        <taxon>Dikarya</taxon>
        <taxon>Basidiomycota</taxon>
        <taxon>Pucciniomycotina</taxon>
        <taxon>Pucciniomycetes</taxon>
        <taxon>Pucciniales</taxon>
        <taxon>Pucciniaceae</taxon>
        <taxon>Puccinia</taxon>
    </lineage>
</organism>
<dbReference type="EMBL" id="CM045882">
    <property type="protein sequence ID" value="KAI7935413.1"/>
    <property type="molecule type" value="Genomic_DNA"/>
</dbReference>
<reference evidence="1 2" key="3">
    <citation type="journal article" date="2022" name="Microbiol. Spectr.">
        <title>Folding features and dynamics of 3D genome architecture in plant fungal pathogens.</title>
        <authorList>
            <person name="Xia C."/>
        </authorList>
    </citation>
    <scope>NUCLEOTIDE SEQUENCE [LARGE SCALE GENOMIC DNA]</scope>
    <source>
        <strain evidence="1 2">93-210</strain>
    </source>
</reference>
<name>A0ACC0DQ96_9BASI</name>
<keyword evidence="2" id="KW-1185">Reference proteome</keyword>
<comment type="caution">
    <text evidence="1">The sequence shown here is derived from an EMBL/GenBank/DDBJ whole genome shotgun (WGS) entry which is preliminary data.</text>
</comment>
<reference evidence="2" key="2">
    <citation type="journal article" date="2018" name="Mol. Plant Microbe Interact.">
        <title>Genome sequence resources for the wheat stripe rust pathogen (Puccinia striiformis f. sp. tritici) and the barley stripe rust pathogen (Puccinia striiformis f. sp. hordei).</title>
        <authorList>
            <person name="Xia C."/>
            <person name="Wang M."/>
            <person name="Yin C."/>
            <person name="Cornejo O.E."/>
            <person name="Hulbert S.H."/>
            <person name="Chen X."/>
        </authorList>
    </citation>
    <scope>NUCLEOTIDE SEQUENCE [LARGE SCALE GENOMIC DNA]</scope>
    <source>
        <strain evidence="2">93-210</strain>
    </source>
</reference>
<evidence type="ECO:0000313" key="2">
    <source>
        <dbReference type="Proteomes" id="UP001060170"/>
    </source>
</evidence>
<dbReference type="Proteomes" id="UP001060170">
    <property type="component" value="Chromosome 18"/>
</dbReference>